<accession>A0A9D1TTW5</accession>
<evidence type="ECO:0000256" key="1">
    <source>
        <dbReference type="ARBA" id="ARBA00022842"/>
    </source>
</evidence>
<reference evidence="3" key="2">
    <citation type="submission" date="2021-04" db="EMBL/GenBank/DDBJ databases">
        <authorList>
            <person name="Gilroy R."/>
        </authorList>
    </citation>
    <scope>NUCLEOTIDE SEQUENCE</scope>
    <source>
        <strain evidence="3">CHK160-9182</strain>
    </source>
</reference>
<reference evidence="3" key="1">
    <citation type="journal article" date="2021" name="PeerJ">
        <title>Extensive microbial diversity within the chicken gut microbiome revealed by metagenomics and culture.</title>
        <authorList>
            <person name="Gilroy R."/>
            <person name="Ravi A."/>
            <person name="Getino M."/>
            <person name="Pursley I."/>
            <person name="Horton D.L."/>
            <person name="Alikhan N.F."/>
            <person name="Baker D."/>
            <person name="Gharbi K."/>
            <person name="Hall N."/>
            <person name="Watson M."/>
            <person name="Adriaenssens E.M."/>
            <person name="Foster-Nyarko E."/>
            <person name="Jarju S."/>
            <person name="Secka A."/>
            <person name="Antonio M."/>
            <person name="Oren A."/>
            <person name="Chaudhuri R.R."/>
            <person name="La Ragione R."/>
            <person name="Hildebrand F."/>
            <person name="Pallen M.J."/>
        </authorList>
    </citation>
    <scope>NUCLEOTIDE SEQUENCE</scope>
    <source>
        <strain evidence="3">CHK160-9182</strain>
    </source>
</reference>
<evidence type="ECO:0000313" key="4">
    <source>
        <dbReference type="Proteomes" id="UP000823934"/>
    </source>
</evidence>
<dbReference type="EMBL" id="DXHP01000107">
    <property type="protein sequence ID" value="HIW06633.1"/>
    <property type="molecule type" value="Genomic_DNA"/>
</dbReference>
<dbReference type="SUPFAM" id="SSF53448">
    <property type="entry name" value="Nucleotide-diphospho-sugar transferases"/>
    <property type="match status" value="1"/>
</dbReference>
<dbReference type="Gene3D" id="3.90.550.10">
    <property type="entry name" value="Spore Coat Polysaccharide Biosynthesis Protein SpsA, Chain A"/>
    <property type="match status" value="1"/>
</dbReference>
<dbReference type="Pfam" id="PF12804">
    <property type="entry name" value="NTP_transf_3"/>
    <property type="match status" value="1"/>
</dbReference>
<comment type="caution">
    <text evidence="3">The sequence shown here is derived from an EMBL/GenBank/DDBJ whole genome shotgun (WGS) entry which is preliminary data.</text>
</comment>
<gene>
    <name evidence="3" type="ORF">H9889_04840</name>
</gene>
<dbReference type="GO" id="GO:0016779">
    <property type="term" value="F:nucleotidyltransferase activity"/>
    <property type="evidence" value="ECO:0007669"/>
    <property type="project" value="UniProtKB-ARBA"/>
</dbReference>
<keyword evidence="1" id="KW-0460">Magnesium</keyword>
<proteinExistence type="predicted"/>
<dbReference type="PANTHER" id="PTHR43777:SF1">
    <property type="entry name" value="MOLYBDENUM COFACTOR CYTIDYLYLTRANSFERASE"/>
    <property type="match status" value="1"/>
</dbReference>
<dbReference type="CDD" id="cd04182">
    <property type="entry name" value="GT_2_like_f"/>
    <property type="match status" value="1"/>
</dbReference>
<feature type="domain" description="MobA-like NTP transferase" evidence="2">
    <location>
        <begin position="5"/>
        <end position="179"/>
    </location>
</feature>
<dbReference type="PANTHER" id="PTHR43777">
    <property type="entry name" value="MOLYBDENUM COFACTOR CYTIDYLYLTRANSFERASE"/>
    <property type="match status" value="1"/>
</dbReference>
<protein>
    <submittedName>
        <fullName evidence="3">Nucleotidyltransferase family protein</fullName>
    </submittedName>
</protein>
<name>A0A9D1TTW5_9GAMM</name>
<organism evidence="3 4">
    <name type="scientific">Candidatus Ignatzschineria merdigallinarum</name>
    <dbReference type="NCBI Taxonomy" id="2838621"/>
    <lineage>
        <taxon>Bacteria</taxon>
        <taxon>Pseudomonadati</taxon>
        <taxon>Pseudomonadota</taxon>
        <taxon>Gammaproteobacteria</taxon>
        <taxon>Cardiobacteriales</taxon>
        <taxon>Ignatzschineriaceae</taxon>
        <taxon>Ignatzschineria</taxon>
    </lineage>
</organism>
<dbReference type="Proteomes" id="UP000823934">
    <property type="component" value="Unassembled WGS sequence"/>
</dbReference>
<dbReference type="InterPro" id="IPR029044">
    <property type="entry name" value="Nucleotide-diphossugar_trans"/>
</dbReference>
<dbReference type="AlphaFoldDB" id="A0A9D1TTW5"/>
<sequence length="208" mass="23793">MIGVLLMAAGKSRRFKQETGQHKLRYSLQHHSHHESLSLLKQSYQQLCSAFSPAQIVIITNHEEPEISQIAQSLQSIVIQIYTDGLGTSIARGLTYIEQRYPEMWQRWQGVLIAHADMPFIQQTTLIQLEEYLLNPESSHATVRPRYHNRAGHPVGFRRDCFSELQQLTGDNGGKSILETFPPQYINTNDIGTIWDIDEVHDLTQSPE</sequence>
<evidence type="ECO:0000313" key="3">
    <source>
        <dbReference type="EMBL" id="HIW06633.1"/>
    </source>
</evidence>
<evidence type="ECO:0000259" key="2">
    <source>
        <dbReference type="Pfam" id="PF12804"/>
    </source>
</evidence>
<dbReference type="InterPro" id="IPR025877">
    <property type="entry name" value="MobA-like_NTP_Trfase"/>
</dbReference>